<dbReference type="OrthoDB" id="1637350at2759"/>
<keyword evidence="2" id="KW-1185">Reference proteome</keyword>
<keyword evidence="1" id="KW-0456">Lyase</keyword>
<sequence length="258" mass="27192">MQRKILLAAYFAHLVDKQETELGPRFSTGAQQPQKSDSSFADSYEIQLSKTKWFASVIALFAIQGVVASPVEKRASVNDVANITSLSMPSSKLVSTLRSLGLEAPRSLKLALVLSMSSIFRNLKISKFLADAGDAIGIQASSQVWVDHVDLSSNKTTTTVCLISPMVALVLLFPAASSTTTTRHLSLATGGRASAPVFLASASVTDTSITTSSISRTTFELEPRSPLYSTSEGYAVARGNDFGGASNTAPSGSFTSAA</sequence>
<evidence type="ECO:0000313" key="1">
    <source>
        <dbReference type="EMBL" id="ESK92402.1"/>
    </source>
</evidence>
<protein>
    <submittedName>
        <fullName evidence="1">Pectate lyase</fullName>
    </submittedName>
</protein>
<reference evidence="1 2" key="1">
    <citation type="journal article" date="2014" name="BMC Genomics">
        <title>Genome and secretome analysis of the hemibiotrophic fungal pathogen, Moniliophthora roreri, which causes frosty pod rot disease of cacao: mechanisms of the biotrophic and necrotrophic phases.</title>
        <authorList>
            <person name="Meinhardt L.W."/>
            <person name="Costa G.G.L."/>
            <person name="Thomazella D.P.T."/>
            <person name="Teixeira P.J.P.L."/>
            <person name="Carazzolle M.F."/>
            <person name="Schuster S.C."/>
            <person name="Carlson J.E."/>
            <person name="Guiltinan M.J."/>
            <person name="Mieczkowski P."/>
            <person name="Farmer A."/>
            <person name="Ramaraj T."/>
            <person name="Crozier J."/>
            <person name="Davis R.E."/>
            <person name="Shao J."/>
            <person name="Melnick R.L."/>
            <person name="Pereira G.A.G."/>
            <person name="Bailey B.A."/>
        </authorList>
    </citation>
    <scope>NUCLEOTIDE SEQUENCE [LARGE SCALE GENOMIC DNA]</scope>
    <source>
        <strain evidence="1 2">MCA 2997</strain>
    </source>
</reference>
<evidence type="ECO:0000313" key="2">
    <source>
        <dbReference type="Proteomes" id="UP000017559"/>
    </source>
</evidence>
<gene>
    <name evidence="1" type="ORF">Moror_4533</name>
</gene>
<name>V2XF98_MONRO</name>
<organism evidence="1 2">
    <name type="scientific">Moniliophthora roreri (strain MCA 2997)</name>
    <name type="common">Cocoa frosty pod rot fungus</name>
    <name type="synonym">Crinipellis roreri</name>
    <dbReference type="NCBI Taxonomy" id="1381753"/>
    <lineage>
        <taxon>Eukaryota</taxon>
        <taxon>Fungi</taxon>
        <taxon>Dikarya</taxon>
        <taxon>Basidiomycota</taxon>
        <taxon>Agaricomycotina</taxon>
        <taxon>Agaricomycetes</taxon>
        <taxon>Agaricomycetidae</taxon>
        <taxon>Agaricales</taxon>
        <taxon>Marasmiineae</taxon>
        <taxon>Marasmiaceae</taxon>
        <taxon>Moniliophthora</taxon>
    </lineage>
</organism>
<accession>V2XF98</accession>
<dbReference type="STRING" id="1381753.V2XF98"/>
<dbReference type="Proteomes" id="UP000017559">
    <property type="component" value="Unassembled WGS sequence"/>
</dbReference>
<dbReference type="SUPFAM" id="SSF51126">
    <property type="entry name" value="Pectin lyase-like"/>
    <property type="match status" value="1"/>
</dbReference>
<dbReference type="KEGG" id="mrr:Moror_4533"/>
<dbReference type="InterPro" id="IPR012334">
    <property type="entry name" value="Pectin_lyas_fold"/>
</dbReference>
<dbReference type="GO" id="GO:0016829">
    <property type="term" value="F:lyase activity"/>
    <property type="evidence" value="ECO:0007669"/>
    <property type="project" value="UniProtKB-KW"/>
</dbReference>
<dbReference type="AlphaFoldDB" id="V2XF98"/>
<dbReference type="EMBL" id="AWSO01000287">
    <property type="protein sequence ID" value="ESK92402.1"/>
    <property type="molecule type" value="Genomic_DNA"/>
</dbReference>
<dbReference type="HOGENOM" id="CLU_1078022_0_0_1"/>
<proteinExistence type="predicted"/>
<dbReference type="Gene3D" id="2.160.20.10">
    <property type="entry name" value="Single-stranded right-handed beta-helix, Pectin lyase-like"/>
    <property type="match status" value="1"/>
</dbReference>
<comment type="caution">
    <text evidence="1">The sequence shown here is derived from an EMBL/GenBank/DDBJ whole genome shotgun (WGS) entry which is preliminary data.</text>
</comment>
<dbReference type="InterPro" id="IPR011050">
    <property type="entry name" value="Pectin_lyase_fold/virulence"/>
</dbReference>